<dbReference type="SUPFAM" id="SSF55681">
    <property type="entry name" value="Class II aaRS and biotin synthetases"/>
    <property type="match status" value="1"/>
</dbReference>
<sequence length="351" mass="40642">MQVTDLLSQVQRLREEAEQALRDAETVEAVEEVRRRFLGRRGELNAILRSLSQLPPDERRRVGSEANALRDWLEEALLKREQEVREIALQRQLERERIDVTLPGRIWQPGGLHPLTMTINEICSIFTDLGFEVVEGPEVEDEWHNFIALNIPPEHPARDDHDSFYIVGDWEPGKEVLLRTETSAVQIRVMESREPPVRIVSPGRVYRRDPFDRTHSPVFHQVEGLLVDEDVTFADLKGTLYAFAQRFFGEWVQIRFRPHHFPFTEPSAEVLVSCVFCKGKGCPVCKQTGWLEVLGCGMVHPAVLENVGYDPEKWQGYAFGMGVERLAMLRYGIDDIRLFYENDLRFLRQFS</sequence>
<keyword evidence="17" id="KW-1185">Reference proteome</keyword>
<dbReference type="InterPro" id="IPR045864">
    <property type="entry name" value="aa-tRNA-synth_II/BPL/LPL"/>
</dbReference>
<name>A0ABT2EQM9_9BACT</name>
<evidence type="ECO:0000259" key="15">
    <source>
        <dbReference type="PROSITE" id="PS50862"/>
    </source>
</evidence>
<dbReference type="CDD" id="cd00496">
    <property type="entry name" value="PheRS_alpha_core"/>
    <property type="match status" value="1"/>
</dbReference>
<feature type="coiled-coil region" evidence="14">
    <location>
        <begin position="3"/>
        <end position="30"/>
    </location>
</feature>
<evidence type="ECO:0000256" key="13">
    <source>
        <dbReference type="HAMAP-Rule" id="MF_00281"/>
    </source>
</evidence>
<comment type="catalytic activity">
    <reaction evidence="12 13">
        <text>tRNA(Phe) + L-phenylalanine + ATP = L-phenylalanyl-tRNA(Phe) + AMP + diphosphate + H(+)</text>
        <dbReference type="Rhea" id="RHEA:19413"/>
        <dbReference type="Rhea" id="RHEA-COMP:9668"/>
        <dbReference type="Rhea" id="RHEA-COMP:9699"/>
        <dbReference type="ChEBI" id="CHEBI:15378"/>
        <dbReference type="ChEBI" id="CHEBI:30616"/>
        <dbReference type="ChEBI" id="CHEBI:33019"/>
        <dbReference type="ChEBI" id="CHEBI:58095"/>
        <dbReference type="ChEBI" id="CHEBI:78442"/>
        <dbReference type="ChEBI" id="CHEBI:78531"/>
        <dbReference type="ChEBI" id="CHEBI:456215"/>
        <dbReference type="EC" id="6.1.1.20"/>
    </reaction>
</comment>
<dbReference type="NCBIfam" id="TIGR00468">
    <property type="entry name" value="pheS"/>
    <property type="match status" value="1"/>
</dbReference>
<dbReference type="GO" id="GO:0004826">
    <property type="term" value="F:phenylalanine-tRNA ligase activity"/>
    <property type="evidence" value="ECO:0007669"/>
    <property type="project" value="UniProtKB-EC"/>
</dbReference>
<keyword evidence="11 13" id="KW-0030">Aminoacyl-tRNA synthetase</keyword>
<evidence type="ECO:0000256" key="4">
    <source>
        <dbReference type="ARBA" id="ARBA00022490"/>
    </source>
</evidence>
<comment type="subcellular location">
    <subcellularLocation>
        <location evidence="1 13">Cytoplasm</location>
    </subcellularLocation>
</comment>
<evidence type="ECO:0000313" key="17">
    <source>
        <dbReference type="Proteomes" id="UP001204798"/>
    </source>
</evidence>
<evidence type="ECO:0000313" key="16">
    <source>
        <dbReference type="EMBL" id="MCS3920222.1"/>
    </source>
</evidence>
<comment type="similarity">
    <text evidence="2 13">Belongs to the class-II aminoacyl-tRNA synthetase family. Phe-tRNA synthetase alpha subunit type 1 subfamily.</text>
</comment>
<keyword evidence="14" id="KW-0175">Coiled coil</keyword>
<keyword evidence="6 13" id="KW-0479">Metal-binding</keyword>
<evidence type="ECO:0000256" key="2">
    <source>
        <dbReference type="ARBA" id="ARBA00010207"/>
    </source>
</evidence>
<comment type="caution">
    <text evidence="16">The sequence shown here is derived from an EMBL/GenBank/DDBJ whole genome shotgun (WGS) entry which is preliminary data.</text>
</comment>
<dbReference type="EC" id="6.1.1.20" evidence="13"/>
<evidence type="ECO:0000256" key="6">
    <source>
        <dbReference type="ARBA" id="ARBA00022723"/>
    </source>
</evidence>
<dbReference type="InterPro" id="IPR022911">
    <property type="entry name" value="Phe_tRNA_ligase_alpha1_bac"/>
</dbReference>
<dbReference type="PANTHER" id="PTHR11538:SF41">
    <property type="entry name" value="PHENYLALANINE--TRNA LIGASE, MITOCHONDRIAL"/>
    <property type="match status" value="1"/>
</dbReference>
<dbReference type="Pfam" id="PF01409">
    <property type="entry name" value="tRNA-synt_2d"/>
    <property type="match status" value="1"/>
</dbReference>
<evidence type="ECO:0000256" key="3">
    <source>
        <dbReference type="ARBA" id="ARBA00011209"/>
    </source>
</evidence>
<keyword evidence="7 13" id="KW-0547">Nucleotide-binding</keyword>
<comment type="cofactor">
    <cofactor evidence="13">
        <name>Mg(2+)</name>
        <dbReference type="ChEBI" id="CHEBI:18420"/>
    </cofactor>
    <text evidence="13">Binds 2 magnesium ions per tetramer.</text>
</comment>
<protein>
    <recommendedName>
        <fullName evidence="13">Phenylalanine--tRNA ligase alpha subunit</fullName>
        <ecNumber evidence="13">6.1.1.20</ecNumber>
    </recommendedName>
    <alternativeName>
        <fullName evidence="13">Phenylalanyl-tRNA synthetase alpha subunit</fullName>
        <shortName evidence="13">PheRS</shortName>
    </alternativeName>
</protein>
<gene>
    <name evidence="13" type="primary">pheS</name>
    <name evidence="16" type="ORF">M2350_002651</name>
</gene>
<keyword evidence="10 13" id="KW-0648">Protein biosynthesis</keyword>
<dbReference type="InterPro" id="IPR004529">
    <property type="entry name" value="Phe-tRNA-synth_IIc_asu"/>
</dbReference>
<evidence type="ECO:0000256" key="10">
    <source>
        <dbReference type="ARBA" id="ARBA00022917"/>
    </source>
</evidence>
<dbReference type="PROSITE" id="PS50862">
    <property type="entry name" value="AA_TRNA_LIGASE_II"/>
    <property type="match status" value="1"/>
</dbReference>
<keyword evidence="5 13" id="KW-0436">Ligase</keyword>
<keyword evidence="9 13" id="KW-0460">Magnesium</keyword>
<dbReference type="InterPro" id="IPR010978">
    <property type="entry name" value="tRNA-bd_arm"/>
</dbReference>
<evidence type="ECO:0000256" key="12">
    <source>
        <dbReference type="ARBA" id="ARBA00049255"/>
    </source>
</evidence>
<evidence type="ECO:0000256" key="11">
    <source>
        <dbReference type="ARBA" id="ARBA00023146"/>
    </source>
</evidence>
<reference evidence="16 17" key="1">
    <citation type="submission" date="2022-08" db="EMBL/GenBank/DDBJ databases">
        <title>Bacterial and archaeal communities from various locations to study Microbial Dark Matter (Phase II).</title>
        <authorList>
            <person name="Stepanauskas R."/>
        </authorList>
    </citation>
    <scope>NUCLEOTIDE SEQUENCE [LARGE SCALE GENOMIC DNA]</scope>
    <source>
        <strain evidence="16 17">PD1</strain>
    </source>
</reference>
<feature type="binding site" evidence="13">
    <location>
        <position position="265"/>
    </location>
    <ligand>
        <name>Mg(2+)</name>
        <dbReference type="ChEBI" id="CHEBI:18420"/>
        <note>shared with beta subunit</note>
    </ligand>
</feature>
<dbReference type="Pfam" id="PF02912">
    <property type="entry name" value="Phe_tRNA-synt_N"/>
    <property type="match status" value="1"/>
</dbReference>
<dbReference type="InterPro" id="IPR006195">
    <property type="entry name" value="aa-tRNA-synth_II"/>
</dbReference>
<dbReference type="HAMAP" id="MF_00281">
    <property type="entry name" value="Phe_tRNA_synth_alpha1"/>
    <property type="match status" value="1"/>
</dbReference>
<dbReference type="Gene3D" id="3.30.930.10">
    <property type="entry name" value="Bira Bifunctional Protein, Domain 2"/>
    <property type="match status" value="1"/>
</dbReference>
<organism evidence="16 17">
    <name type="scientific">Candidatus Fervidibacter sacchari</name>
    <dbReference type="NCBI Taxonomy" id="1448929"/>
    <lineage>
        <taxon>Bacteria</taxon>
        <taxon>Candidatus Fervidibacterota</taxon>
        <taxon>Candidatus Fervidibacter</taxon>
    </lineage>
</organism>
<keyword evidence="4 13" id="KW-0963">Cytoplasm</keyword>
<evidence type="ECO:0000256" key="7">
    <source>
        <dbReference type="ARBA" id="ARBA00022741"/>
    </source>
</evidence>
<accession>A0ABT2EQM9</accession>
<dbReference type="SUPFAM" id="SSF46589">
    <property type="entry name" value="tRNA-binding arm"/>
    <property type="match status" value="1"/>
</dbReference>
<evidence type="ECO:0000256" key="8">
    <source>
        <dbReference type="ARBA" id="ARBA00022840"/>
    </source>
</evidence>
<dbReference type="InterPro" id="IPR002319">
    <property type="entry name" value="Phenylalanyl-tRNA_Synthase"/>
</dbReference>
<keyword evidence="8 13" id="KW-0067">ATP-binding</keyword>
<proteinExistence type="inferred from homology"/>
<dbReference type="PANTHER" id="PTHR11538">
    <property type="entry name" value="PHENYLALANYL-TRNA SYNTHETASE"/>
    <property type="match status" value="1"/>
</dbReference>
<comment type="subunit">
    <text evidence="3 13">Tetramer of two alpha and two beta subunits.</text>
</comment>
<dbReference type="EMBL" id="JANUCP010000005">
    <property type="protein sequence ID" value="MCS3920222.1"/>
    <property type="molecule type" value="Genomic_DNA"/>
</dbReference>
<evidence type="ECO:0000256" key="9">
    <source>
        <dbReference type="ARBA" id="ARBA00022842"/>
    </source>
</evidence>
<evidence type="ECO:0000256" key="5">
    <source>
        <dbReference type="ARBA" id="ARBA00022598"/>
    </source>
</evidence>
<dbReference type="RefSeq" id="WP_259098624.1">
    <property type="nucleotide sequence ID" value="NZ_CP130454.1"/>
</dbReference>
<dbReference type="Proteomes" id="UP001204798">
    <property type="component" value="Unassembled WGS sequence"/>
</dbReference>
<dbReference type="InterPro" id="IPR004188">
    <property type="entry name" value="Phe-tRNA_ligase_II_N"/>
</dbReference>
<evidence type="ECO:0000256" key="14">
    <source>
        <dbReference type="SAM" id="Coils"/>
    </source>
</evidence>
<evidence type="ECO:0000256" key="1">
    <source>
        <dbReference type="ARBA" id="ARBA00004496"/>
    </source>
</evidence>
<feature type="domain" description="Aminoacyl-transfer RNA synthetases class-II family profile" evidence="15">
    <location>
        <begin position="125"/>
        <end position="349"/>
    </location>
</feature>